<dbReference type="PANTHER" id="PTHR43247:SF1">
    <property type="entry name" value="PHOSPHOSERINE AMINOTRANSFERASE"/>
    <property type="match status" value="1"/>
</dbReference>
<gene>
    <name evidence="11 13" type="primary">serC</name>
    <name evidence="13" type="ORF">LCIT_11430</name>
</gene>
<dbReference type="InterPro" id="IPR015422">
    <property type="entry name" value="PyrdxlP-dep_Trfase_small"/>
</dbReference>
<keyword evidence="4 11" id="KW-0032">Aminotransferase</keyword>
<comment type="catalytic activity">
    <reaction evidence="9 11">
        <text>4-(phosphooxy)-L-threonine + 2-oxoglutarate = (R)-3-hydroxy-2-oxo-4-phosphooxybutanoate + L-glutamate</text>
        <dbReference type="Rhea" id="RHEA:16573"/>
        <dbReference type="ChEBI" id="CHEBI:16810"/>
        <dbReference type="ChEBI" id="CHEBI:29985"/>
        <dbReference type="ChEBI" id="CHEBI:58452"/>
        <dbReference type="ChEBI" id="CHEBI:58538"/>
        <dbReference type="EC" id="2.6.1.52"/>
    </reaction>
</comment>
<dbReference type="UniPathway" id="UPA00135">
    <property type="reaction ID" value="UER00197"/>
</dbReference>
<evidence type="ECO:0000259" key="12">
    <source>
        <dbReference type="Pfam" id="PF00266"/>
    </source>
</evidence>
<comment type="catalytic activity">
    <reaction evidence="10 11">
        <text>O-phospho-L-serine + 2-oxoglutarate = 3-phosphooxypyruvate + L-glutamate</text>
        <dbReference type="Rhea" id="RHEA:14329"/>
        <dbReference type="ChEBI" id="CHEBI:16810"/>
        <dbReference type="ChEBI" id="CHEBI:18110"/>
        <dbReference type="ChEBI" id="CHEBI:29985"/>
        <dbReference type="ChEBI" id="CHEBI:57524"/>
        <dbReference type="EC" id="2.6.1.52"/>
    </reaction>
</comment>
<dbReference type="RefSeq" id="WP_004904228.1">
    <property type="nucleotide sequence ID" value="NZ_BJJW01000006.1"/>
</dbReference>
<dbReference type="PIRSF" id="PIRSF000525">
    <property type="entry name" value="SerC"/>
    <property type="match status" value="1"/>
</dbReference>
<accession>A0A5A5TYP2</accession>
<evidence type="ECO:0000313" key="13">
    <source>
        <dbReference type="EMBL" id="GDZ83901.1"/>
    </source>
</evidence>
<sequence>MAKTYNFSAGPGVLPDEVITQIKQEFERNEHTHMSIIEISHRSAQFQAIVTEAEQKLRELMAIPEDYAVIFLQGGGSTQFEMIPLNFATNQSHIAILDSGNFAAKASEAAEMLGKQATVLNSTKGINYQKLPILPEHFDPELYDYLHIVTNNTIEGTTFHQDNLPSTTGRLVADMSSNILAEPYDINAFDAVFAGGQKNLGPAGVTVAIIKKDWLAQQDVRHVGPMMRYQNHIDKQSMYNTSPVFSIYALNLVLDWVVAQGGVTEMHRRNLAKAHKLYAFLDQSDFYTAPVETTARSLTNVVFTTGDLTRDKMIAKRAESEGLFNLNGHRSVGGFRASLYNAQSMAAVDALITFLKKVEKEQV</sequence>
<comment type="subunit">
    <text evidence="11">Homodimer.</text>
</comment>
<protein>
    <recommendedName>
        <fullName evidence="11">Phosphoserine aminotransferase</fullName>
        <ecNumber evidence="11">2.6.1.52</ecNumber>
    </recommendedName>
    <alternativeName>
        <fullName evidence="11">Phosphohydroxythreonine aminotransferase</fullName>
        <shortName evidence="11">PSAT</shortName>
    </alternativeName>
</protein>
<feature type="binding site" evidence="11">
    <location>
        <position position="174"/>
    </location>
    <ligand>
        <name>pyridoxal 5'-phosphate</name>
        <dbReference type="ChEBI" id="CHEBI:597326"/>
    </ligand>
</feature>
<feature type="binding site" evidence="11">
    <location>
        <position position="197"/>
    </location>
    <ligand>
        <name>pyridoxal 5'-phosphate</name>
        <dbReference type="ChEBI" id="CHEBI:597326"/>
    </ligand>
</feature>
<comment type="function">
    <text evidence="1 11">Catalyzes the reversible conversion of 3-phosphohydroxypyruvate to phosphoserine and of 3-hydroxy-2-oxo-4-phosphonooxybutanoate to phosphohydroxythreonine.</text>
</comment>
<comment type="similarity">
    <text evidence="3 11">Belongs to the class-V pyridoxal-phosphate-dependent aminotransferase family. SerC subfamily.</text>
</comment>
<comment type="caution">
    <text evidence="13">The sequence shown here is derived from an EMBL/GenBank/DDBJ whole genome shotgun (WGS) entry which is preliminary data.</text>
</comment>
<evidence type="ECO:0000256" key="6">
    <source>
        <dbReference type="ARBA" id="ARBA00022679"/>
    </source>
</evidence>
<evidence type="ECO:0000256" key="3">
    <source>
        <dbReference type="ARBA" id="ARBA00006904"/>
    </source>
</evidence>
<dbReference type="FunFam" id="3.90.1150.10:FF:000006">
    <property type="entry name" value="Phosphoserine aminotransferase"/>
    <property type="match status" value="1"/>
</dbReference>
<dbReference type="InterPro" id="IPR020578">
    <property type="entry name" value="Aminotrans_V_PyrdxlP_BS"/>
</dbReference>
<dbReference type="EC" id="2.6.1.52" evidence="11"/>
<feature type="binding site" evidence="11">
    <location>
        <begin position="76"/>
        <end position="77"/>
    </location>
    <ligand>
        <name>pyridoxal 5'-phosphate</name>
        <dbReference type="ChEBI" id="CHEBI:597326"/>
    </ligand>
</feature>
<feature type="binding site" evidence="11">
    <location>
        <position position="153"/>
    </location>
    <ligand>
        <name>pyridoxal 5'-phosphate</name>
        <dbReference type="ChEBI" id="CHEBI:597326"/>
    </ligand>
</feature>
<keyword evidence="11" id="KW-0963">Cytoplasm</keyword>
<proteinExistence type="inferred from homology"/>
<dbReference type="FunFam" id="3.40.640.10:FF:000010">
    <property type="entry name" value="Phosphoserine aminotransferase"/>
    <property type="match status" value="1"/>
</dbReference>
<evidence type="ECO:0000256" key="8">
    <source>
        <dbReference type="ARBA" id="ARBA00023299"/>
    </source>
</evidence>
<reference evidence="13 14" key="1">
    <citation type="submission" date="2019-04" db="EMBL/GenBank/DDBJ databases">
        <title>A pseudo-fructophilic Leuconostoc citreum strain F192-5 isolated from peel of satsuma mandarin: the first report for isolation and characterization of strain-dependent fructophilic-like characteristics.</title>
        <authorList>
            <person name="Maeno S."/>
            <person name="Tanizawa Y."/>
            <person name="Kajikawa A."/>
            <person name="Kanesaki Y."/>
            <person name="Kubota E."/>
            <person name="Arita M."/>
            <person name="Leon D."/>
            <person name="Endo A."/>
        </authorList>
    </citation>
    <scope>NUCLEOTIDE SEQUENCE [LARGE SCALE GENOMIC DNA]</scope>
    <source>
        <strain evidence="13 14">F192-5</strain>
    </source>
</reference>
<evidence type="ECO:0000256" key="4">
    <source>
        <dbReference type="ARBA" id="ARBA00022576"/>
    </source>
</evidence>
<dbReference type="Gene3D" id="3.90.1150.10">
    <property type="entry name" value="Aspartate Aminotransferase, domain 1"/>
    <property type="match status" value="1"/>
</dbReference>
<keyword evidence="6 11" id="KW-0808">Transferase</keyword>
<feature type="domain" description="Aminotransferase class V" evidence="12">
    <location>
        <begin position="4"/>
        <end position="351"/>
    </location>
</feature>
<evidence type="ECO:0000256" key="5">
    <source>
        <dbReference type="ARBA" id="ARBA00022605"/>
    </source>
</evidence>
<keyword evidence="7 11" id="KW-0663">Pyridoxal phosphate</keyword>
<dbReference type="Gene3D" id="3.40.640.10">
    <property type="entry name" value="Type I PLP-dependent aspartate aminotransferase-like (Major domain)"/>
    <property type="match status" value="1"/>
</dbReference>
<evidence type="ECO:0000256" key="7">
    <source>
        <dbReference type="ARBA" id="ARBA00022898"/>
    </source>
</evidence>
<dbReference type="NCBIfam" id="NF003764">
    <property type="entry name" value="PRK05355.1"/>
    <property type="match status" value="1"/>
</dbReference>
<dbReference type="GO" id="GO:0005737">
    <property type="term" value="C:cytoplasm"/>
    <property type="evidence" value="ECO:0007669"/>
    <property type="project" value="UniProtKB-SubCell"/>
</dbReference>
<evidence type="ECO:0000256" key="9">
    <source>
        <dbReference type="ARBA" id="ARBA00047630"/>
    </source>
</evidence>
<evidence type="ECO:0000256" key="11">
    <source>
        <dbReference type="HAMAP-Rule" id="MF_00160"/>
    </source>
</evidence>
<organism evidence="13 14">
    <name type="scientific">Leuconostoc citreum</name>
    <dbReference type="NCBI Taxonomy" id="33964"/>
    <lineage>
        <taxon>Bacteria</taxon>
        <taxon>Bacillati</taxon>
        <taxon>Bacillota</taxon>
        <taxon>Bacilli</taxon>
        <taxon>Lactobacillales</taxon>
        <taxon>Lactobacillaceae</taxon>
        <taxon>Leuconostoc</taxon>
    </lineage>
</organism>
<evidence type="ECO:0000256" key="1">
    <source>
        <dbReference type="ARBA" id="ARBA00003483"/>
    </source>
</evidence>
<dbReference type="Proteomes" id="UP000323274">
    <property type="component" value="Unassembled WGS sequence"/>
</dbReference>
<feature type="modified residue" description="N6-(pyridoxal phosphate)lysine" evidence="11">
    <location>
        <position position="198"/>
    </location>
</feature>
<evidence type="ECO:0000256" key="2">
    <source>
        <dbReference type="ARBA" id="ARBA00005099"/>
    </source>
</evidence>
<feature type="binding site" evidence="11">
    <location>
        <position position="102"/>
    </location>
    <ligand>
        <name>pyridoxal 5'-phosphate</name>
        <dbReference type="ChEBI" id="CHEBI:597326"/>
    </ligand>
</feature>
<keyword evidence="5 11" id="KW-0028">Amino-acid biosynthesis</keyword>
<feature type="binding site" evidence="11">
    <location>
        <begin position="240"/>
        <end position="241"/>
    </location>
    <ligand>
        <name>pyridoxal 5'-phosphate</name>
        <dbReference type="ChEBI" id="CHEBI:597326"/>
    </ligand>
</feature>
<dbReference type="InterPro" id="IPR015424">
    <property type="entry name" value="PyrdxlP-dep_Trfase"/>
</dbReference>
<dbReference type="GeneID" id="61102510"/>
<dbReference type="PROSITE" id="PS00595">
    <property type="entry name" value="AA_TRANSFER_CLASS_5"/>
    <property type="match status" value="1"/>
</dbReference>
<comment type="subcellular location">
    <subcellularLocation>
        <location evidence="11">Cytoplasm</location>
    </subcellularLocation>
</comment>
<comment type="pathway">
    <text evidence="2 11">Amino-acid biosynthesis; L-serine biosynthesis; L-serine from 3-phospho-D-glycerate: step 2/3.</text>
</comment>
<dbReference type="SUPFAM" id="SSF53383">
    <property type="entry name" value="PLP-dependent transferases"/>
    <property type="match status" value="1"/>
</dbReference>
<dbReference type="Pfam" id="PF00266">
    <property type="entry name" value="Aminotran_5"/>
    <property type="match status" value="1"/>
</dbReference>
<dbReference type="PANTHER" id="PTHR43247">
    <property type="entry name" value="PHOSPHOSERINE AMINOTRANSFERASE"/>
    <property type="match status" value="1"/>
</dbReference>
<dbReference type="InterPro" id="IPR000192">
    <property type="entry name" value="Aminotrans_V_dom"/>
</dbReference>
<dbReference type="InterPro" id="IPR022278">
    <property type="entry name" value="Pser_aminoTfrase"/>
</dbReference>
<feature type="binding site" evidence="11">
    <location>
        <position position="42"/>
    </location>
    <ligand>
        <name>L-glutamate</name>
        <dbReference type="ChEBI" id="CHEBI:29985"/>
    </ligand>
</feature>
<dbReference type="GO" id="GO:0030170">
    <property type="term" value="F:pyridoxal phosphate binding"/>
    <property type="evidence" value="ECO:0007669"/>
    <property type="project" value="UniProtKB-UniRule"/>
</dbReference>
<comment type="cofactor">
    <cofactor evidence="11">
        <name>pyridoxal 5'-phosphate</name>
        <dbReference type="ChEBI" id="CHEBI:597326"/>
    </cofactor>
    <text evidence="11">Binds 1 pyridoxal phosphate per subunit.</text>
</comment>
<dbReference type="EMBL" id="BJJW01000006">
    <property type="protein sequence ID" value="GDZ83901.1"/>
    <property type="molecule type" value="Genomic_DNA"/>
</dbReference>
<evidence type="ECO:0000313" key="14">
    <source>
        <dbReference type="Proteomes" id="UP000323274"/>
    </source>
</evidence>
<dbReference type="AlphaFoldDB" id="A0A5A5TYP2"/>
<dbReference type="HAMAP" id="MF_00160">
    <property type="entry name" value="SerC_aminotrans_5"/>
    <property type="match status" value="1"/>
</dbReference>
<comment type="caution">
    <text evidence="11">Lacks conserved residue(s) required for the propagation of feature annotation.</text>
</comment>
<name>A0A5A5TYP2_LEUCI</name>
<evidence type="ECO:0000256" key="10">
    <source>
        <dbReference type="ARBA" id="ARBA00049007"/>
    </source>
</evidence>
<dbReference type="GO" id="GO:0006564">
    <property type="term" value="P:L-serine biosynthetic process"/>
    <property type="evidence" value="ECO:0007669"/>
    <property type="project" value="UniProtKB-UniRule"/>
</dbReference>
<dbReference type="GO" id="GO:0004648">
    <property type="term" value="F:O-phospho-L-serine:2-oxoglutarate aminotransferase activity"/>
    <property type="evidence" value="ECO:0007669"/>
    <property type="project" value="UniProtKB-UniRule"/>
</dbReference>
<keyword evidence="8 11" id="KW-0718">Serine biosynthesis</keyword>
<dbReference type="InterPro" id="IPR015421">
    <property type="entry name" value="PyrdxlP-dep_Trfase_major"/>
</dbReference>